<evidence type="ECO:0000313" key="2">
    <source>
        <dbReference type="Proteomes" id="UP000637788"/>
    </source>
</evidence>
<reference evidence="1" key="2">
    <citation type="submission" date="2020-09" db="EMBL/GenBank/DDBJ databases">
        <authorList>
            <person name="Sun Q."/>
            <person name="Ohkuma M."/>
        </authorList>
    </citation>
    <scope>NUCLEOTIDE SEQUENCE</scope>
    <source>
        <strain evidence="1">JCM 3035</strain>
    </source>
</reference>
<gene>
    <name evidence="1" type="ORF">GCM10010094_77250</name>
</gene>
<protein>
    <recommendedName>
        <fullName evidence="3">Proteophosphoglycan 5</fullName>
    </recommendedName>
</protein>
<organism evidence="1 2">
    <name type="scientific">Streptomyces flaveus</name>
    <dbReference type="NCBI Taxonomy" id="66370"/>
    <lineage>
        <taxon>Bacteria</taxon>
        <taxon>Bacillati</taxon>
        <taxon>Actinomycetota</taxon>
        <taxon>Actinomycetes</taxon>
        <taxon>Kitasatosporales</taxon>
        <taxon>Streptomycetaceae</taxon>
        <taxon>Streptomyces</taxon>
        <taxon>Streptomyces aurantiacus group</taxon>
    </lineage>
</organism>
<evidence type="ECO:0008006" key="3">
    <source>
        <dbReference type="Google" id="ProtNLM"/>
    </source>
</evidence>
<accession>A0A917VQR2</accession>
<evidence type="ECO:0000313" key="1">
    <source>
        <dbReference type="EMBL" id="GGL05014.1"/>
    </source>
</evidence>
<dbReference type="RefSeq" id="WP_189326411.1">
    <property type="nucleotide sequence ID" value="NZ_BMPQ01000031.1"/>
</dbReference>
<dbReference type="Proteomes" id="UP000637788">
    <property type="component" value="Unassembled WGS sequence"/>
</dbReference>
<reference evidence="1" key="1">
    <citation type="journal article" date="2014" name="Int. J. Syst. Evol. Microbiol.">
        <title>Complete genome sequence of Corynebacterium casei LMG S-19264T (=DSM 44701T), isolated from a smear-ripened cheese.</title>
        <authorList>
            <consortium name="US DOE Joint Genome Institute (JGI-PGF)"/>
            <person name="Walter F."/>
            <person name="Albersmeier A."/>
            <person name="Kalinowski J."/>
            <person name="Ruckert C."/>
        </authorList>
    </citation>
    <scope>NUCLEOTIDE SEQUENCE</scope>
    <source>
        <strain evidence="1">JCM 3035</strain>
    </source>
</reference>
<comment type="caution">
    <text evidence="1">The sequence shown here is derived from an EMBL/GenBank/DDBJ whole genome shotgun (WGS) entry which is preliminary data.</text>
</comment>
<name>A0A917VQR2_9ACTN</name>
<keyword evidence="2" id="KW-1185">Reference proteome</keyword>
<sequence length="209" mass="22146">MGLVTLGLPTPGQLRGRWAAFAAVCAAGRRGGTCHADGSVWHFDDSGGNWLDLHHLGAGRAVLVGHDHEYSQTYYGAAAEYFDEEETDLLADAPDWWQPVVQRTLDTGLYVGFVYGFDADGWRRAECGLDDGFHSVGLPALTVERTHERIVGFTRTAPRLDGTAAPQDAIDALIAADADITEEHVAAVIGKGGPDAAAGAAAGRKFLTA</sequence>
<dbReference type="EMBL" id="BMPQ01000031">
    <property type="protein sequence ID" value="GGL05014.1"/>
    <property type="molecule type" value="Genomic_DNA"/>
</dbReference>
<proteinExistence type="predicted"/>
<dbReference type="AlphaFoldDB" id="A0A917VQR2"/>